<dbReference type="Proteomes" id="UP000036987">
    <property type="component" value="Unassembled WGS sequence"/>
</dbReference>
<evidence type="ECO:0000313" key="2">
    <source>
        <dbReference type="Proteomes" id="UP000036987"/>
    </source>
</evidence>
<proteinExistence type="predicted"/>
<gene>
    <name evidence="1" type="ORF">ZOSMA_79G00220</name>
</gene>
<dbReference type="PANTHER" id="PTHR45744:SF11">
    <property type="entry name" value="TYROSINE AMINOTRANSFERASE"/>
    <property type="match status" value="1"/>
</dbReference>
<dbReference type="OrthoDB" id="7042322at2759"/>
<name>A0A0K9NN60_ZOSMR</name>
<organism evidence="1 2">
    <name type="scientific">Zostera marina</name>
    <name type="common">Eelgrass</name>
    <dbReference type="NCBI Taxonomy" id="29655"/>
    <lineage>
        <taxon>Eukaryota</taxon>
        <taxon>Viridiplantae</taxon>
        <taxon>Streptophyta</taxon>
        <taxon>Embryophyta</taxon>
        <taxon>Tracheophyta</taxon>
        <taxon>Spermatophyta</taxon>
        <taxon>Magnoliopsida</taxon>
        <taxon>Liliopsida</taxon>
        <taxon>Zosteraceae</taxon>
        <taxon>Zostera</taxon>
    </lineage>
</organism>
<sequence length="76" mass="8677">MTESILKYMSISPQPATFIQAAVSDIIEKTEKEFFHKTFLTLRESADICYALIQEIDCIICLHNREGSMFAMIGGW</sequence>
<dbReference type="Gene3D" id="3.90.1150.10">
    <property type="entry name" value="Aspartate Aminotransferase, domain 1"/>
    <property type="match status" value="1"/>
</dbReference>
<keyword evidence="2" id="KW-1185">Reference proteome</keyword>
<accession>A0A0K9NN60</accession>
<dbReference type="InterPro" id="IPR015422">
    <property type="entry name" value="PyrdxlP-dep_Trfase_small"/>
</dbReference>
<dbReference type="PANTHER" id="PTHR45744">
    <property type="entry name" value="TYROSINE AMINOTRANSFERASE"/>
    <property type="match status" value="1"/>
</dbReference>
<evidence type="ECO:0000313" key="1">
    <source>
        <dbReference type="EMBL" id="KMZ58181.1"/>
    </source>
</evidence>
<protein>
    <submittedName>
        <fullName evidence="1">Uncharacterized protein</fullName>
    </submittedName>
</protein>
<comment type="caution">
    <text evidence="1">The sequence shown here is derived from an EMBL/GenBank/DDBJ whole genome shotgun (WGS) entry which is preliminary data.</text>
</comment>
<dbReference type="EMBL" id="LFYR01001977">
    <property type="protein sequence ID" value="KMZ58181.1"/>
    <property type="molecule type" value="Genomic_DNA"/>
</dbReference>
<dbReference type="STRING" id="29655.A0A0K9NN60"/>
<reference evidence="2" key="1">
    <citation type="journal article" date="2016" name="Nature">
        <title>The genome of the seagrass Zostera marina reveals angiosperm adaptation to the sea.</title>
        <authorList>
            <person name="Olsen J.L."/>
            <person name="Rouze P."/>
            <person name="Verhelst B."/>
            <person name="Lin Y.-C."/>
            <person name="Bayer T."/>
            <person name="Collen J."/>
            <person name="Dattolo E."/>
            <person name="De Paoli E."/>
            <person name="Dittami S."/>
            <person name="Maumus F."/>
            <person name="Michel G."/>
            <person name="Kersting A."/>
            <person name="Lauritano C."/>
            <person name="Lohaus R."/>
            <person name="Toepel M."/>
            <person name="Tonon T."/>
            <person name="Vanneste K."/>
            <person name="Amirebrahimi M."/>
            <person name="Brakel J."/>
            <person name="Bostroem C."/>
            <person name="Chovatia M."/>
            <person name="Grimwood J."/>
            <person name="Jenkins J.W."/>
            <person name="Jueterbock A."/>
            <person name="Mraz A."/>
            <person name="Stam W.T."/>
            <person name="Tice H."/>
            <person name="Bornberg-Bauer E."/>
            <person name="Green P.J."/>
            <person name="Pearson G.A."/>
            <person name="Procaccini G."/>
            <person name="Duarte C.M."/>
            <person name="Schmutz J."/>
            <person name="Reusch T.B.H."/>
            <person name="Van de Peer Y."/>
        </authorList>
    </citation>
    <scope>NUCLEOTIDE SEQUENCE [LARGE SCALE GENOMIC DNA]</scope>
    <source>
        <strain evidence="2">cv. Finnish</strain>
    </source>
</reference>
<dbReference type="AlphaFoldDB" id="A0A0K9NN60"/>